<dbReference type="CDD" id="cd01562">
    <property type="entry name" value="Thr-dehyd"/>
    <property type="match status" value="1"/>
</dbReference>
<dbReference type="SUPFAM" id="SSF53686">
    <property type="entry name" value="Tryptophan synthase beta subunit-like PLP-dependent enzymes"/>
    <property type="match status" value="1"/>
</dbReference>
<proteinExistence type="inferred from homology"/>
<dbReference type="GO" id="GO:0004794">
    <property type="term" value="F:threonine deaminase activity"/>
    <property type="evidence" value="ECO:0007669"/>
    <property type="project" value="UniProtKB-UniRule"/>
</dbReference>
<dbReference type="PROSITE" id="PS51672">
    <property type="entry name" value="ACT_LIKE"/>
    <property type="match status" value="1"/>
</dbReference>
<keyword evidence="5 11" id="KW-0028">Amino-acid biosynthesis</keyword>
<evidence type="ECO:0000256" key="10">
    <source>
        <dbReference type="ARBA" id="ARBA00023304"/>
    </source>
</evidence>
<dbReference type="InterPro" id="IPR005787">
    <property type="entry name" value="Thr_deHydtase_biosynth"/>
</dbReference>
<dbReference type="UniPathway" id="UPA00047">
    <property type="reaction ID" value="UER00054"/>
</dbReference>
<feature type="domain" description="ACT-like" evidence="12">
    <location>
        <begin position="361"/>
        <end position="383"/>
    </location>
</feature>
<dbReference type="PANTHER" id="PTHR48078">
    <property type="entry name" value="THREONINE DEHYDRATASE, MITOCHONDRIAL-RELATED"/>
    <property type="match status" value="1"/>
</dbReference>
<evidence type="ECO:0000256" key="1">
    <source>
        <dbReference type="ARBA" id="ARBA00001274"/>
    </source>
</evidence>
<dbReference type="FunFam" id="3.40.50.1100:FF:000005">
    <property type="entry name" value="Threonine dehydratase catabolic"/>
    <property type="match status" value="1"/>
</dbReference>
<evidence type="ECO:0000256" key="8">
    <source>
        <dbReference type="ARBA" id="ARBA00022898"/>
    </source>
</evidence>
<evidence type="ECO:0000256" key="7">
    <source>
        <dbReference type="ARBA" id="ARBA00022737"/>
    </source>
</evidence>
<name>A0A2G9GIM1_9LAMI</name>
<comment type="caution">
    <text evidence="13">The sequence shown here is derived from an EMBL/GenBank/DDBJ whole genome shotgun (WGS) entry which is preliminary data.</text>
</comment>
<evidence type="ECO:0000256" key="3">
    <source>
        <dbReference type="ARBA" id="ARBA00004810"/>
    </source>
</evidence>
<organism evidence="13 14">
    <name type="scientific">Handroanthus impetiginosus</name>
    <dbReference type="NCBI Taxonomy" id="429701"/>
    <lineage>
        <taxon>Eukaryota</taxon>
        <taxon>Viridiplantae</taxon>
        <taxon>Streptophyta</taxon>
        <taxon>Embryophyta</taxon>
        <taxon>Tracheophyta</taxon>
        <taxon>Spermatophyta</taxon>
        <taxon>Magnoliopsida</taxon>
        <taxon>eudicotyledons</taxon>
        <taxon>Gunneridae</taxon>
        <taxon>Pentapetalae</taxon>
        <taxon>asterids</taxon>
        <taxon>lamiids</taxon>
        <taxon>Lamiales</taxon>
        <taxon>Bignoniaceae</taxon>
        <taxon>Crescentiina</taxon>
        <taxon>Tabebuia alliance</taxon>
        <taxon>Handroanthus</taxon>
    </lineage>
</organism>
<dbReference type="PROSITE" id="PS00165">
    <property type="entry name" value="DEHYDRATASE_SER_THR"/>
    <property type="match status" value="1"/>
</dbReference>
<comment type="pathway">
    <text evidence="3 11">Amino-acid biosynthesis; L-isoleucine biosynthesis; 2-oxobutanoate from L-threonine: step 1/1.</text>
</comment>
<dbReference type="GO" id="GO:0006565">
    <property type="term" value="P:L-serine catabolic process"/>
    <property type="evidence" value="ECO:0007669"/>
    <property type="project" value="TreeGrafter"/>
</dbReference>
<evidence type="ECO:0000259" key="12">
    <source>
        <dbReference type="PROSITE" id="PS51672"/>
    </source>
</evidence>
<keyword evidence="10 11" id="KW-0100">Branched-chain amino acid biosynthesis</keyword>
<protein>
    <recommendedName>
        <fullName evidence="11">Threonine dehydratase</fullName>
        <ecNumber evidence="11">4.3.1.19</ecNumber>
    </recommendedName>
    <alternativeName>
        <fullName evidence="11">Threonine deaminase</fullName>
    </alternativeName>
</protein>
<sequence>MASDLPVVAPDSVHFDSGYLVPNRDKGKDVTLDPVEYLTNILLSNVYDVAVESPFQKAALLSERLEVNVWIKRDDLQPVFSFKLRGAYNMMSKLPREQRDRGVITASAGNHAQGVALSARELRCTAIIAMPTTTPEIKVDAVRRLGGTVVLEGETFDDAQAYALRRAEEEGLLYIPPFDHQDIIIGQGTVGMEIVRQRQEPIEAIFVPIGGGGLISGIAAYVTSILPGVKIIGVEPFEANGMALSFHYGQRVALEWVGNFADGVAVRVVGQETYNVCRQLVDGVVLVDSSQISAAIRDIFEETRNIVEPSGAVALAGAKAYCNYYGIKRGNVIAVTSGANVDFDRLKLVVDLADIGNDREALMASYLPEEPGSFKRFVELFRS</sequence>
<dbReference type="NCBIfam" id="TIGR01124">
    <property type="entry name" value="ilvA_2Cterm"/>
    <property type="match status" value="1"/>
</dbReference>
<reference evidence="14" key="1">
    <citation type="journal article" date="2018" name="Gigascience">
        <title>Genome assembly of the Pink Ipe (Handroanthus impetiginosus, Bignoniaceae), a highly valued, ecologically keystone Neotropical timber forest tree.</title>
        <authorList>
            <person name="Silva-Junior O.B."/>
            <person name="Grattapaglia D."/>
            <person name="Novaes E."/>
            <person name="Collevatti R.G."/>
        </authorList>
    </citation>
    <scope>NUCLEOTIDE SEQUENCE [LARGE SCALE GENOMIC DNA]</scope>
    <source>
        <strain evidence="14">cv. UFG-1</strain>
    </source>
</reference>
<dbReference type="AlphaFoldDB" id="A0A2G9GIM1"/>
<keyword evidence="7" id="KW-0677">Repeat</keyword>
<dbReference type="STRING" id="429701.A0A2G9GIM1"/>
<dbReference type="EMBL" id="NKXS01004883">
    <property type="protein sequence ID" value="PIN05139.1"/>
    <property type="molecule type" value="Genomic_DNA"/>
</dbReference>
<accession>A0A2G9GIM1</accession>
<dbReference type="InterPro" id="IPR036052">
    <property type="entry name" value="TrpB-like_PALP_sf"/>
</dbReference>
<dbReference type="GO" id="GO:0006567">
    <property type="term" value="P:L-threonine catabolic process"/>
    <property type="evidence" value="ECO:0007669"/>
    <property type="project" value="TreeGrafter"/>
</dbReference>
<dbReference type="OrthoDB" id="4418812at2759"/>
<evidence type="ECO:0000256" key="4">
    <source>
        <dbReference type="ARBA" id="ARBA00010869"/>
    </source>
</evidence>
<dbReference type="GO" id="GO:0003941">
    <property type="term" value="F:L-serine ammonia-lyase activity"/>
    <property type="evidence" value="ECO:0007669"/>
    <property type="project" value="TreeGrafter"/>
</dbReference>
<comment type="catalytic activity">
    <reaction evidence="1 11">
        <text>L-threonine = 2-oxobutanoate + NH4(+)</text>
        <dbReference type="Rhea" id="RHEA:22108"/>
        <dbReference type="ChEBI" id="CHEBI:16763"/>
        <dbReference type="ChEBI" id="CHEBI:28938"/>
        <dbReference type="ChEBI" id="CHEBI:57926"/>
        <dbReference type="EC" id="4.3.1.19"/>
    </reaction>
</comment>
<dbReference type="EC" id="4.3.1.19" evidence="11"/>
<evidence type="ECO:0000313" key="14">
    <source>
        <dbReference type="Proteomes" id="UP000231279"/>
    </source>
</evidence>
<comment type="cofactor">
    <cofactor evidence="2 11">
        <name>pyridoxal 5'-phosphate</name>
        <dbReference type="ChEBI" id="CHEBI:597326"/>
    </cofactor>
</comment>
<keyword evidence="8 11" id="KW-0663">Pyridoxal phosphate</keyword>
<dbReference type="GO" id="GO:0030170">
    <property type="term" value="F:pyridoxal phosphate binding"/>
    <property type="evidence" value="ECO:0007669"/>
    <property type="project" value="InterPro"/>
</dbReference>
<keyword evidence="14" id="KW-1185">Reference proteome</keyword>
<dbReference type="InterPro" id="IPR000634">
    <property type="entry name" value="Ser/Thr_deHydtase_PyrdxlP-BS"/>
</dbReference>
<evidence type="ECO:0000256" key="6">
    <source>
        <dbReference type="ARBA" id="ARBA00022624"/>
    </source>
</evidence>
<evidence type="ECO:0000256" key="5">
    <source>
        <dbReference type="ARBA" id="ARBA00022605"/>
    </source>
</evidence>
<dbReference type="InterPro" id="IPR001721">
    <property type="entry name" value="TD_ACT-like"/>
</dbReference>
<dbReference type="GO" id="GO:0009097">
    <property type="term" value="P:isoleucine biosynthetic process"/>
    <property type="evidence" value="ECO:0007669"/>
    <property type="project" value="UniProtKB-UniRule"/>
</dbReference>
<dbReference type="Pfam" id="PF00291">
    <property type="entry name" value="PALP"/>
    <property type="match status" value="1"/>
</dbReference>
<dbReference type="Proteomes" id="UP000231279">
    <property type="component" value="Unassembled WGS sequence"/>
</dbReference>
<dbReference type="PANTHER" id="PTHR48078:SF10">
    <property type="entry name" value="THREONINE DEHYDRATASE 2 BIOSYNTHETIC, CHLOROPLASTIC"/>
    <property type="match status" value="1"/>
</dbReference>
<evidence type="ECO:0000256" key="9">
    <source>
        <dbReference type="ARBA" id="ARBA00023239"/>
    </source>
</evidence>
<dbReference type="InterPro" id="IPR050147">
    <property type="entry name" value="Ser/Thr_Dehydratase"/>
</dbReference>
<evidence type="ECO:0000256" key="11">
    <source>
        <dbReference type="RuleBase" id="RU362012"/>
    </source>
</evidence>
<gene>
    <name evidence="13" type="ORF">CDL12_22322</name>
</gene>
<dbReference type="Gene3D" id="3.40.50.1100">
    <property type="match status" value="2"/>
</dbReference>
<dbReference type="InterPro" id="IPR001926">
    <property type="entry name" value="TrpB-like_PALP"/>
</dbReference>
<comment type="similarity">
    <text evidence="4 11">Belongs to the serine/threonine dehydratase family.</text>
</comment>
<keyword evidence="9 11" id="KW-0456">Lyase</keyword>
<keyword evidence="6 11" id="KW-0412">Isoleucine biosynthesis</keyword>
<evidence type="ECO:0000256" key="2">
    <source>
        <dbReference type="ARBA" id="ARBA00001933"/>
    </source>
</evidence>
<evidence type="ECO:0000313" key="13">
    <source>
        <dbReference type="EMBL" id="PIN05139.1"/>
    </source>
</evidence>